<feature type="region of interest" description="Disordered" evidence="1">
    <location>
        <begin position="58"/>
        <end position="93"/>
    </location>
</feature>
<dbReference type="EMBL" id="JBFDAA010000018">
    <property type="protein sequence ID" value="KAL1116099.1"/>
    <property type="molecule type" value="Genomic_DNA"/>
</dbReference>
<reference evidence="2 3" key="1">
    <citation type="submission" date="2024-07" db="EMBL/GenBank/DDBJ databases">
        <title>Chromosome-level genome assembly of the water stick insect Ranatra chinensis (Heteroptera: Nepidae).</title>
        <authorList>
            <person name="Liu X."/>
        </authorList>
    </citation>
    <scope>NUCLEOTIDE SEQUENCE [LARGE SCALE GENOMIC DNA]</scope>
    <source>
        <strain evidence="2">Cailab_2021Rc</strain>
        <tissue evidence="2">Muscle</tissue>
    </source>
</reference>
<proteinExistence type="predicted"/>
<protein>
    <submittedName>
        <fullName evidence="2">Uncharacterized protein</fullName>
    </submittedName>
</protein>
<comment type="caution">
    <text evidence="2">The sequence shown here is derived from an EMBL/GenBank/DDBJ whole genome shotgun (WGS) entry which is preliminary data.</text>
</comment>
<feature type="compositionally biased region" description="Low complexity" evidence="1">
    <location>
        <begin position="61"/>
        <end position="70"/>
    </location>
</feature>
<name>A0ABD0YJM2_9HEMI</name>
<sequence length="145" mass="16229">MFSENKKQETTVIGKWDTGSRREACKWAEGGNCKGVGSQVGEMGCWSRGCETIHLTGYNNSSPPSSSASSIGEEGTRSGIDNPAMEDHLKNDRYNGYLTPPLPDVRLKSLEGRQKARTNFRRLLLLVLVKRHLWFNNQCLSLNVR</sequence>
<organism evidence="2 3">
    <name type="scientific">Ranatra chinensis</name>
    <dbReference type="NCBI Taxonomy" id="642074"/>
    <lineage>
        <taxon>Eukaryota</taxon>
        <taxon>Metazoa</taxon>
        <taxon>Ecdysozoa</taxon>
        <taxon>Arthropoda</taxon>
        <taxon>Hexapoda</taxon>
        <taxon>Insecta</taxon>
        <taxon>Pterygota</taxon>
        <taxon>Neoptera</taxon>
        <taxon>Paraneoptera</taxon>
        <taxon>Hemiptera</taxon>
        <taxon>Heteroptera</taxon>
        <taxon>Panheteroptera</taxon>
        <taxon>Nepomorpha</taxon>
        <taxon>Nepidae</taxon>
        <taxon>Ranatrinae</taxon>
        <taxon>Ranatra</taxon>
    </lineage>
</organism>
<gene>
    <name evidence="2" type="ORF">AAG570_005594</name>
</gene>
<evidence type="ECO:0000313" key="3">
    <source>
        <dbReference type="Proteomes" id="UP001558652"/>
    </source>
</evidence>
<dbReference type="Proteomes" id="UP001558652">
    <property type="component" value="Unassembled WGS sequence"/>
</dbReference>
<evidence type="ECO:0000313" key="2">
    <source>
        <dbReference type="EMBL" id="KAL1116099.1"/>
    </source>
</evidence>
<accession>A0ABD0YJM2</accession>
<evidence type="ECO:0000256" key="1">
    <source>
        <dbReference type="SAM" id="MobiDB-lite"/>
    </source>
</evidence>
<keyword evidence="3" id="KW-1185">Reference proteome</keyword>
<dbReference type="AlphaFoldDB" id="A0ABD0YJM2"/>